<gene>
    <name evidence="1" type="ORF">IDH41_10725</name>
</gene>
<keyword evidence="2" id="KW-1185">Reference proteome</keyword>
<proteinExistence type="predicted"/>
<evidence type="ECO:0000313" key="2">
    <source>
        <dbReference type="Proteomes" id="UP000632125"/>
    </source>
</evidence>
<accession>A0A927CJ54</accession>
<dbReference type="AlphaFoldDB" id="A0A927CJ54"/>
<dbReference type="EMBL" id="JACXIY010000013">
    <property type="protein sequence ID" value="MBD2869054.1"/>
    <property type="molecule type" value="Genomic_DNA"/>
</dbReference>
<protein>
    <submittedName>
        <fullName evidence="1">Uncharacterized protein</fullName>
    </submittedName>
</protein>
<dbReference type="Proteomes" id="UP000632125">
    <property type="component" value="Unassembled WGS sequence"/>
</dbReference>
<sequence length="74" mass="8494">MAWIDRPAIYNKLTTNALIEPKGSVKVFSYIERYDDHQRIERFVPLHAGFEDGGYRIDGISVIIDLSVHAKAFQ</sequence>
<organism evidence="1 2">
    <name type="scientific">Paenibacillus arenilitoris</name>
    <dbReference type="NCBI Taxonomy" id="2772299"/>
    <lineage>
        <taxon>Bacteria</taxon>
        <taxon>Bacillati</taxon>
        <taxon>Bacillota</taxon>
        <taxon>Bacilli</taxon>
        <taxon>Bacillales</taxon>
        <taxon>Paenibacillaceae</taxon>
        <taxon>Paenibacillus</taxon>
    </lineage>
</organism>
<reference evidence="1" key="1">
    <citation type="submission" date="2020-09" db="EMBL/GenBank/DDBJ databases">
        <title>A novel bacterium of genus Paenibacillus, isolated from South China Sea.</title>
        <authorList>
            <person name="Huang H."/>
            <person name="Mo K."/>
            <person name="Hu Y."/>
        </authorList>
    </citation>
    <scope>NUCLEOTIDE SEQUENCE</scope>
    <source>
        <strain evidence="1">IB182493</strain>
    </source>
</reference>
<evidence type="ECO:0000313" key="1">
    <source>
        <dbReference type="EMBL" id="MBD2869054.1"/>
    </source>
</evidence>
<name>A0A927CJ54_9BACL</name>
<comment type="caution">
    <text evidence="1">The sequence shown here is derived from an EMBL/GenBank/DDBJ whole genome shotgun (WGS) entry which is preliminary data.</text>
</comment>